<dbReference type="Proteomes" id="UP000724584">
    <property type="component" value="Unassembled WGS sequence"/>
</dbReference>
<dbReference type="EMBL" id="JAGIZQ010000003">
    <property type="protein sequence ID" value="KAH6636506.1"/>
    <property type="molecule type" value="Genomic_DNA"/>
</dbReference>
<accession>A0ACB7PCE3</accession>
<protein>
    <submittedName>
        <fullName evidence="1">Uncharacterized protein</fullName>
    </submittedName>
</protein>
<sequence>MDSSSQVEGDPVGLTPEQLIQELVSLRVDRWRSKQKEVPDEELVAQLVALSWDYDSLPPEGPGCLISGGSTGHIYVPYDDSREGLPPDINDRIDKVNRWIADPANAPMLRKMDKILRRQVDNSCFLEFLDGGNASRIDFIGKIRMLARYRLMGEATAVDVSSYNPHRPQFRMIMVDITEFGQVKMEWRYLDWHCTEVKFVEALETSSKPKFCHEAVLGRLLRHLDTIHHPEDLAQKAQSLVEKFKSKGPLKNGPGWKYLLCGDSDLATPLEGREWNLLNLSPNVIKMVKRESRETSKSAVVIRSSLLEHYLRCHEVHKLQQGQIKHDQENHPLLDESYFNGG</sequence>
<keyword evidence="2" id="KW-1185">Reference proteome</keyword>
<organism evidence="1 2">
    <name type="scientific">Chaetomium tenue</name>
    <dbReference type="NCBI Taxonomy" id="1854479"/>
    <lineage>
        <taxon>Eukaryota</taxon>
        <taxon>Fungi</taxon>
        <taxon>Dikarya</taxon>
        <taxon>Ascomycota</taxon>
        <taxon>Pezizomycotina</taxon>
        <taxon>Sordariomycetes</taxon>
        <taxon>Sordariomycetidae</taxon>
        <taxon>Sordariales</taxon>
        <taxon>Chaetomiaceae</taxon>
        <taxon>Chaetomium</taxon>
    </lineage>
</organism>
<proteinExistence type="predicted"/>
<gene>
    <name evidence="1" type="ORF">F5144DRAFT_611240</name>
</gene>
<comment type="caution">
    <text evidence="1">The sequence shown here is derived from an EMBL/GenBank/DDBJ whole genome shotgun (WGS) entry which is preliminary data.</text>
</comment>
<name>A0ACB7PCE3_9PEZI</name>
<reference evidence="1 2" key="1">
    <citation type="journal article" date="2021" name="Nat. Commun.">
        <title>Genetic determinants of endophytism in the Arabidopsis root mycobiome.</title>
        <authorList>
            <person name="Mesny F."/>
            <person name="Miyauchi S."/>
            <person name="Thiergart T."/>
            <person name="Pickel B."/>
            <person name="Atanasova L."/>
            <person name="Karlsson M."/>
            <person name="Huettel B."/>
            <person name="Barry K.W."/>
            <person name="Haridas S."/>
            <person name="Chen C."/>
            <person name="Bauer D."/>
            <person name="Andreopoulos W."/>
            <person name="Pangilinan J."/>
            <person name="LaButti K."/>
            <person name="Riley R."/>
            <person name="Lipzen A."/>
            <person name="Clum A."/>
            <person name="Drula E."/>
            <person name="Henrissat B."/>
            <person name="Kohler A."/>
            <person name="Grigoriev I.V."/>
            <person name="Martin F.M."/>
            <person name="Hacquard S."/>
        </authorList>
    </citation>
    <scope>NUCLEOTIDE SEQUENCE [LARGE SCALE GENOMIC DNA]</scope>
    <source>
        <strain evidence="1 2">MPI-SDFR-AT-0079</strain>
    </source>
</reference>
<evidence type="ECO:0000313" key="2">
    <source>
        <dbReference type="Proteomes" id="UP000724584"/>
    </source>
</evidence>
<evidence type="ECO:0000313" key="1">
    <source>
        <dbReference type="EMBL" id="KAH6636506.1"/>
    </source>
</evidence>